<dbReference type="SUPFAM" id="SSF56235">
    <property type="entry name" value="N-terminal nucleophile aminohydrolases (Ntn hydrolases)"/>
    <property type="match status" value="1"/>
</dbReference>
<comment type="caution">
    <text evidence="4">The sequence shown here is derived from an EMBL/GenBank/DDBJ whole genome shotgun (WGS) entry which is preliminary data.</text>
</comment>
<organism evidence="4 5">
    <name type="scientific">Iningainema tapete BLCC-T55</name>
    <dbReference type="NCBI Taxonomy" id="2748662"/>
    <lineage>
        <taxon>Bacteria</taxon>
        <taxon>Bacillati</taxon>
        <taxon>Cyanobacteriota</taxon>
        <taxon>Cyanophyceae</taxon>
        <taxon>Nostocales</taxon>
        <taxon>Scytonemataceae</taxon>
        <taxon>Iningainema tapete</taxon>
    </lineage>
</organism>
<evidence type="ECO:0000313" key="5">
    <source>
        <dbReference type="Proteomes" id="UP000629098"/>
    </source>
</evidence>
<evidence type="ECO:0000313" key="4">
    <source>
        <dbReference type="EMBL" id="MBD2771279.1"/>
    </source>
</evidence>
<feature type="domain" description="Glutamine amidotransferase type-2" evidence="3">
    <location>
        <begin position="2"/>
        <end position="235"/>
    </location>
</feature>
<dbReference type="Proteomes" id="UP000629098">
    <property type="component" value="Unassembled WGS sequence"/>
</dbReference>
<dbReference type="InterPro" id="IPR029055">
    <property type="entry name" value="Ntn_hydrolases_N"/>
</dbReference>
<accession>A0A8J6XB30</accession>
<keyword evidence="5" id="KW-1185">Reference proteome</keyword>
<keyword evidence="1" id="KW-0808">Transferase</keyword>
<dbReference type="PROSITE" id="PS51278">
    <property type="entry name" value="GATASE_TYPE_2"/>
    <property type="match status" value="1"/>
</dbReference>
<name>A0A8J6XB30_9CYAN</name>
<protein>
    <submittedName>
        <fullName evidence="4">Glutamine amidotransferase</fullName>
    </submittedName>
</protein>
<gene>
    <name evidence="4" type="ORF">ICL16_03845</name>
</gene>
<dbReference type="InterPro" id="IPR017932">
    <property type="entry name" value="GATase_2_dom"/>
</dbReference>
<proteinExistence type="predicted"/>
<dbReference type="GO" id="GO:0016740">
    <property type="term" value="F:transferase activity"/>
    <property type="evidence" value="ECO:0007669"/>
    <property type="project" value="UniProtKB-KW"/>
</dbReference>
<dbReference type="Gene3D" id="3.60.20.10">
    <property type="entry name" value="Glutamine Phosphoribosylpyrophosphate, subunit 1, domain 1"/>
    <property type="match status" value="1"/>
</dbReference>
<dbReference type="RefSeq" id="WP_190825563.1">
    <property type="nucleotide sequence ID" value="NZ_CAWPPI010000013.1"/>
</dbReference>
<dbReference type="AlphaFoldDB" id="A0A8J6XB30"/>
<sequence length="252" mass="27680">MCGVAGIVYRVPELYGNLGRDLLSLIQPLCSRGPDSCGVALYGNYNEAGIVGQVEVYKEVGGVESLTRKYELLGFSGTHGIGHTRMATESVVDTNHSHPFTASGDLSIVHNGQLSNYYRLRYQLERMGAVFVTNNDSEAIAHYIYYQLFQGKSLEAALKQLLNDVDGTYTFLVATPDKVALVRDRFAAKPAVVYESSNTIAIASEYRALLNLNNFDPTATIREPDAGEINIWSVVQITNVETRNFASLQDAL</sequence>
<evidence type="ECO:0000259" key="3">
    <source>
        <dbReference type="PROSITE" id="PS51278"/>
    </source>
</evidence>
<keyword evidence="2 4" id="KW-0315">Glutamine amidotransferase</keyword>
<evidence type="ECO:0000256" key="2">
    <source>
        <dbReference type="ARBA" id="ARBA00022962"/>
    </source>
</evidence>
<evidence type="ECO:0000256" key="1">
    <source>
        <dbReference type="ARBA" id="ARBA00022679"/>
    </source>
</evidence>
<dbReference type="Pfam" id="PF13522">
    <property type="entry name" value="GATase_6"/>
    <property type="match status" value="1"/>
</dbReference>
<reference evidence="4" key="1">
    <citation type="submission" date="2020-09" db="EMBL/GenBank/DDBJ databases">
        <title>Iningainema tapete sp. nov. (Scytonemataceae, Cyanobacteria) from greenhouses in central Florida (USA) produces two types of nodularin with biosynthetic potential for microcystin-LR and anabaenopeptins.</title>
        <authorList>
            <person name="Berthold D.E."/>
            <person name="Lefler F.W."/>
            <person name="Huang I.-S."/>
            <person name="Abdulla H."/>
            <person name="Zimba P.V."/>
            <person name="Laughinghouse H.D. IV."/>
        </authorList>
    </citation>
    <scope>NUCLEOTIDE SEQUENCE</scope>
    <source>
        <strain evidence="4">BLCCT55</strain>
    </source>
</reference>
<dbReference type="PANTHER" id="PTHR11907">
    <property type="entry name" value="AMIDOPHOSPHORIBOSYLTRANSFERASE"/>
    <property type="match status" value="1"/>
</dbReference>
<dbReference type="EMBL" id="JACXAE010000013">
    <property type="protein sequence ID" value="MBD2771279.1"/>
    <property type="molecule type" value="Genomic_DNA"/>
</dbReference>